<protein>
    <submittedName>
        <fullName evidence="2">DUF2007 domain-containing protein</fullName>
    </submittedName>
</protein>
<dbReference type="EMBL" id="CP074694">
    <property type="protein sequence ID" value="QVL29987.1"/>
    <property type="molecule type" value="Genomic_DNA"/>
</dbReference>
<dbReference type="InterPro" id="IPR018551">
    <property type="entry name" value="DUF2007"/>
</dbReference>
<reference evidence="2" key="1">
    <citation type="submission" date="2021-05" db="EMBL/GenBank/DDBJ databases">
        <title>Complete genome sequence of the cellulolytic planctomycete Telmatocola sphagniphila SP2T and characterization of the first cellulase from planctomycetes.</title>
        <authorList>
            <person name="Rakitin A.L."/>
            <person name="Beletsky A.V."/>
            <person name="Naumoff D.G."/>
            <person name="Kulichevskaya I.S."/>
            <person name="Mardanov A.V."/>
            <person name="Ravin N.V."/>
            <person name="Dedysh S.N."/>
        </authorList>
    </citation>
    <scope>NUCLEOTIDE SEQUENCE</scope>
    <source>
        <strain evidence="2">SP2T</strain>
    </source>
</reference>
<dbReference type="RefSeq" id="WP_213493869.1">
    <property type="nucleotide sequence ID" value="NZ_CP074694.1"/>
</dbReference>
<evidence type="ECO:0000313" key="2">
    <source>
        <dbReference type="EMBL" id="QVL29987.1"/>
    </source>
</evidence>
<evidence type="ECO:0000259" key="1">
    <source>
        <dbReference type="Pfam" id="PF09413"/>
    </source>
</evidence>
<keyword evidence="3" id="KW-1185">Reference proteome</keyword>
<organism evidence="2 3">
    <name type="scientific">Telmatocola sphagniphila</name>
    <dbReference type="NCBI Taxonomy" id="1123043"/>
    <lineage>
        <taxon>Bacteria</taxon>
        <taxon>Pseudomonadati</taxon>
        <taxon>Planctomycetota</taxon>
        <taxon>Planctomycetia</taxon>
        <taxon>Gemmatales</taxon>
        <taxon>Gemmataceae</taxon>
    </lineage>
</organism>
<name>A0A8E6B2D1_9BACT</name>
<dbReference type="InterPro" id="IPR011322">
    <property type="entry name" value="N-reg_PII-like_a/b"/>
</dbReference>
<dbReference type="SUPFAM" id="SSF54913">
    <property type="entry name" value="GlnB-like"/>
    <property type="match status" value="1"/>
</dbReference>
<dbReference type="KEGG" id="tsph:KIH39_14045"/>
<evidence type="ECO:0000313" key="3">
    <source>
        <dbReference type="Proteomes" id="UP000676194"/>
    </source>
</evidence>
<feature type="domain" description="DUF2007" evidence="1">
    <location>
        <begin position="3"/>
        <end position="62"/>
    </location>
</feature>
<gene>
    <name evidence="2" type="ORF">KIH39_14045</name>
</gene>
<accession>A0A8E6B2D1</accession>
<sequence>MASAANSFLAQIWQQALEHEGIRCKVFGDYLDAGLGDISGISAEVWVEPANLVRAQKILEKREGNSEETTLEISRRNRL</sequence>
<dbReference type="AlphaFoldDB" id="A0A8E6B2D1"/>
<dbReference type="Pfam" id="PF09413">
    <property type="entry name" value="DUF2007"/>
    <property type="match status" value="1"/>
</dbReference>
<dbReference type="Proteomes" id="UP000676194">
    <property type="component" value="Chromosome"/>
</dbReference>
<proteinExistence type="predicted"/>